<dbReference type="CDD" id="cd16936">
    <property type="entry name" value="HATPase_RsbW-like"/>
    <property type="match status" value="1"/>
</dbReference>
<organism evidence="4 5">
    <name type="scientific">Catenulispora subtropica</name>
    <dbReference type="NCBI Taxonomy" id="450798"/>
    <lineage>
        <taxon>Bacteria</taxon>
        <taxon>Bacillati</taxon>
        <taxon>Actinomycetota</taxon>
        <taxon>Actinomycetes</taxon>
        <taxon>Catenulisporales</taxon>
        <taxon>Catenulisporaceae</taxon>
        <taxon>Catenulispora</taxon>
    </lineage>
</organism>
<dbReference type="EMBL" id="BAAAQM010000013">
    <property type="protein sequence ID" value="GAA1967686.1"/>
    <property type="molecule type" value="Genomic_DNA"/>
</dbReference>
<dbReference type="Gene3D" id="3.30.565.10">
    <property type="entry name" value="Histidine kinase-like ATPase, C-terminal domain"/>
    <property type="match status" value="1"/>
</dbReference>
<feature type="domain" description="PPM-type phosphatase" evidence="3">
    <location>
        <begin position="139"/>
        <end position="348"/>
    </location>
</feature>
<dbReference type="InterPro" id="IPR003594">
    <property type="entry name" value="HATPase_dom"/>
</dbReference>
<evidence type="ECO:0000259" key="3">
    <source>
        <dbReference type="SMART" id="SM00331"/>
    </source>
</evidence>
<dbReference type="PANTHER" id="PTHR43156">
    <property type="entry name" value="STAGE II SPORULATION PROTEIN E-RELATED"/>
    <property type="match status" value="1"/>
</dbReference>
<dbReference type="Gene3D" id="3.60.40.10">
    <property type="entry name" value="PPM-type phosphatase domain"/>
    <property type="match status" value="1"/>
</dbReference>
<dbReference type="InterPro" id="IPR052016">
    <property type="entry name" value="Bact_Sigma-Reg"/>
</dbReference>
<dbReference type="Pfam" id="PF07228">
    <property type="entry name" value="SpoIIE"/>
    <property type="match status" value="1"/>
</dbReference>
<dbReference type="SMART" id="SM00331">
    <property type="entry name" value="PP2C_SIG"/>
    <property type="match status" value="1"/>
</dbReference>
<dbReference type="InterPro" id="IPR036457">
    <property type="entry name" value="PPM-type-like_dom_sf"/>
</dbReference>
<comment type="caution">
    <text evidence="4">The sequence shown here is derived from an EMBL/GenBank/DDBJ whole genome shotgun (WGS) entry which is preliminary data.</text>
</comment>
<proteinExistence type="predicted"/>
<gene>
    <name evidence="4" type="ORF">GCM10009838_27500</name>
</gene>
<evidence type="ECO:0000313" key="5">
    <source>
        <dbReference type="Proteomes" id="UP001499854"/>
    </source>
</evidence>
<evidence type="ECO:0000256" key="1">
    <source>
        <dbReference type="ARBA" id="ARBA00022801"/>
    </source>
</evidence>
<name>A0ABP5CRV4_9ACTN</name>
<sequence length="504" mass="53393">MLSGGAEFCDALVVGFQAAFEGGQSATDLGRGFVELLLHGERQGYTSRDEADPGDGNVVNLLTLDRPEYRKTRLLLAGADYASFMSKLPGLDGPRRLGAEHLEQLAGIDTERSVESVQDFAEALQRTLLPSAPPHLDGAHIAFRYLPSNDVTAVGGDWFDAMALPGKRIALVVGDVMGHGVASAAIMGQLRTAVQTLAHLGLPPDEVLWELDECARRLSDTHLATCLYGIYDRVTQVFSVANAGHIPPILAVPGQRAALADIPCGTPIGVGGHGFETAHLQIPDGTTLVLCTDGLVETRTREVGEGLDALCALVTGLRSPLEQACDAVVQMLATVPRGDDAALVMASFAGIADDQVASWSLEPVPRAAGQARRLVRRRLADWKAGHLSETAEALIGELVANTCGYASRPVTVRLIRTETLTCEVYDDAHKLPARKYPDVLSESGRGLGVVAALADRWGYSRTEDGKVVWFELDGAAPDDGHGDGGHDGDRGTSPPADTSEESGQ</sequence>
<dbReference type="InterPro" id="IPR001932">
    <property type="entry name" value="PPM-type_phosphatase-like_dom"/>
</dbReference>
<evidence type="ECO:0000256" key="2">
    <source>
        <dbReference type="SAM" id="MobiDB-lite"/>
    </source>
</evidence>
<keyword evidence="1" id="KW-0378">Hydrolase</keyword>
<protein>
    <recommendedName>
        <fullName evidence="3">PPM-type phosphatase domain-containing protein</fullName>
    </recommendedName>
</protein>
<dbReference type="Proteomes" id="UP001499854">
    <property type="component" value="Unassembled WGS sequence"/>
</dbReference>
<dbReference type="PANTHER" id="PTHR43156:SF2">
    <property type="entry name" value="STAGE II SPORULATION PROTEIN E"/>
    <property type="match status" value="1"/>
</dbReference>
<dbReference type="SUPFAM" id="SSF81606">
    <property type="entry name" value="PP2C-like"/>
    <property type="match status" value="1"/>
</dbReference>
<feature type="region of interest" description="Disordered" evidence="2">
    <location>
        <begin position="473"/>
        <end position="504"/>
    </location>
</feature>
<dbReference type="Pfam" id="PF13581">
    <property type="entry name" value="HATPase_c_2"/>
    <property type="match status" value="1"/>
</dbReference>
<evidence type="ECO:0000313" key="4">
    <source>
        <dbReference type="EMBL" id="GAA1967686.1"/>
    </source>
</evidence>
<dbReference type="InterPro" id="IPR036890">
    <property type="entry name" value="HATPase_C_sf"/>
</dbReference>
<feature type="compositionally biased region" description="Basic and acidic residues" evidence="2">
    <location>
        <begin position="478"/>
        <end position="490"/>
    </location>
</feature>
<accession>A0ABP5CRV4</accession>
<reference evidence="5" key="1">
    <citation type="journal article" date="2019" name="Int. J. Syst. Evol. Microbiol.">
        <title>The Global Catalogue of Microorganisms (GCM) 10K type strain sequencing project: providing services to taxonomists for standard genome sequencing and annotation.</title>
        <authorList>
            <consortium name="The Broad Institute Genomics Platform"/>
            <consortium name="The Broad Institute Genome Sequencing Center for Infectious Disease"/>
            <person name="Wu L."/>
            <person name="Ma J."/>
        </authorList>
    </citation>
    <scope>NUCLEOTIDE SEQUENCE [LARGE SCALE GENOMIC DNA]</scope>
    <source>
        <strain evidence="5">JCM 16013</strain>
    </source>
</reference>
<keyword evidence="5" id="KW-1185">Reference proteome</keyword>